<comment type="caution">
    <text evidence="2">The sequence shown here is derived from an EMBL/GenBank/DDBJ whole genome shotgun (WGS) entry which is preliminary data.</text>
</comment>
<accession>F2AWY2</accession>
<dbReference type="AlphaFoldDB" id="F2AWY2"/>
<evidence type="ECO:0000313" key="3">
    <source>
        <dbReference type="Proteomes" id="UP000006222"/>
    </source>
</evidence>
<sequence length="41" mass="4297">MGCAGSIGSSDRKGLARLLVKTVNPSKTDPPHLSFREDSPA</sequence>
<name>F2AWY2_RHOBT</name>
<gene>
    <name evidence="2" type="ORF">RBWH47_06046</name>
</gene>
<proteinExistence type="predicted"/>
<organism evidence="2 3">
    <name type="scientific">Rhodopirellula baltica WH47</name>
    <dbReference type="NCBI Taxonomy" id="991778"/>
    <lineage>
        <taxon>Bacteria</taxon>
        <taxon>Pseudomonadati</taxon>
        <taxon>Planctomycetota</taxon>
        <taxon>Planctomycetia</taxon>
        <taxon>Pirellulales</taxon>
        <taxon>Pirellulaceae</taxon>
        <taxon>Rhodopirellula</taxon>
    </lineage>
</organism>
<evidence type="ECO:0000256" key="1">
    <source>
        <dbReference type="SAM" id="MobiDB-lite"/>
    </source>
</evidence>
<reference evidence="2 3" key="1">
    <citation type="journal article" date="2013" name="Mar. Genomics">
        <title>Expression of sulfatases in Rhodopirellula baltica and the diversity of sulfatases in the genus Rhodopirellula.</title>
        <authorList>
            <person name="Wegner C.E."/>
            <person name="Richter-Heitmann T."/>
            <person name="Klindworth A."/>
            <person name="Klockow C."/>
            <person name="Richter M."/>
            <person name="Achstetter T."/>
            <person name="Glockner F.O."/>
            <person name="Harder J."/>
        </authorList>
    </citation>
    <scope>NUCLEOTIDE SEQUENCE [LARGE SCALE GENOMIC DNA]</scope>
    <source>
        <strain evidence="2 3">WH47</strain>
    </source>
</reference>
<protein>
    <submittedName>
        <fullName evidence="2">Uncharacterized protein</fullName>
    </submittedName>
</protein>
<evidence type="ECO:0000313" key="2">
    <source>
        <dbReference type="EMBL" id="EGF25895.1"/>
    </source>
</evidence>
<feature type="region of interest" description="Disordered" evidence="1">
    <location>
        <begin position="21"/>
        <end position="41"/>
    </location>
</feature>
<dbReference type="EMBL" id="AFAR01000205">
    <property type="protein sequence ID" value="EGF25895.1"/>
    <property type="molecule type" value="Genomic_DNA"/>
</dbReference>
<dbReference type="Proteomes" id="UP000006222">
    <property type="component" value="Unassembled WGS sequence"/>
</dbReference>